<evidence type="ECO:0000256" key="1">
    <source>
        <dbReference type="SAM" id="MobiDB-lite"/>
    </source>
</evidence>
<feature type="region of interest" description="Disordered" evidence="1">
    <location>
        <begin position="62"/>
        <end position="84"/>
    </location>
</feature>
<organism evidence="2 3">
    <name type="scientific">Ignelater luminosus</name>
    <name type="common">Cucubano</name>
    <name type="synonym">Pyrophorus luminosus</name>
    <dbReference type="NCBI Taxonomy" id="2038154"/>
    <lineage>
        <taxon>Eukaryota</taxon>
        <taxon>Metazoa</taxon>
        <taxon>Ecdysozoa</taxon>
        <taxon>Arthropoda</taxon>
        <taxon>Hexapoda</taxon>
        <taxon>Insecta</taxon>
        <taxon>Pterygota</taxon>
        <taxon>Neoptera</taxon>
        <taxon>Endopterygota</taxon>
        <taxon>Coleoptera</taxon>
        <taxon>Polyphaga</taxon>
        <taxon>Elateriformia</taxon>
        <taxon>Elateroidea</taxon>
        <taxon>Elateridae</taxon>
        <taxon>Agrypninae</taxon>
        <taxon>Pyrophorini</taxon>
        <taxon>Ignelater</taxon>
    </lineage>
</organism>
<reference evidence="2" key="1">
    <citation type="submission" date="2019-08" db="EMBL/GenBank/DDBJ databases">
        <title>The genome of the North American firefly Photinus pyralis.</title>
        <authorList>
            <consortium name="Photinus pyralis genome working group"/>
            <person name="Fallon T.R."/>
            <person name="Sander Lower S.E."/>
            <person name="Weng J.-K."/>
        </authorList>
    </citation>
    <scope>NUCLEOTIDE SEQUENCE</scope>
    <source>
        <strain evidence="2">TRF0915ILg1</strain>
        <tissue evidence="2">Whole body</tissue>
    </source>
</reference>
<dbReference type="EMBL" id="VTPC01002687">
    <property type="protein sequence ID" value="KAF2899677.1"/>
    <property type="molecule type" value="Genomic_DNA"/>
</dbReference>
<protein>
    <submittedName>
        <fullName evidence="2">Uncharacterized protein</fullName>
    </submittedName>
</protein>
<proteinExistence type="predicted"/>
<keyword evidence="3" id="KW-1185">Reference proteome</keyword>
<name>A0A8K0DAZ1_IGNLU</name>
<evidence type="ECO:0000313" key="2">
    <source>
        <dbReference type="EMBL" id="KAF2899677.1"/>
    </source>
</evidence>
<comment type="caution">
    <text evidence="2">The sequence shown here is derived from an EMBL/GenBank/DDBJ whole genome shotgun (WGS) entry which is preliminary data.</text>
</comment>
<dbReference type="Proteomes" id="UP000801492">
    <property type="component" value="Unassembled WGS sequence"/>
</dbReference>
<evidence type="ECO:0000313" key="3">
    <source>
        <dbReference type="Proteomes" id="UP000801492"/>
    </source>
</evidence>
<dbReference type="AlphaFoldDB" id="A0A8K0DAZ1"/>
<accession>A0A8K0DAZ1</accession>
<gene>
    <name evidence="2" type="ORF">ILUMI_06495</name>
</gene>
<sequence>MTEEIESVPASTSKLVDYVCDSDDSTKDLDFVISESYNSDHDAVCQQKIKRYDISALKEEGERKQLKEGLEENASTEEQTVETH</sequence>